<evidence type="ECO:0000313" key="2">
    <source>
        <dbReference type="Proteomes" id="UP000694621"/>
    </source>
</evidence>
<proteinExistence type="predicted"/>
<reference evidence="1" key="1">
    <citation type="submission" date="2025-08" db="UniProtKB">
        <authorList>
            <consortium name="Ensembl"/>
        </authorList>
    </citation>
    <scope>IDENTIFICATION</scope>
</reference>
<evidence type="ECO:0008006" key="3">
    <source>
        <dbReference type="Google" id="ProtNLM"/>
    </source>
</evidence>
<organism evidence="1 2">
    <name type="scientific">Astyanax mexicanus</name>
    <name type="common">Blind cave fish</name>
    <name type="synonym">Astyanax fasciatus mexicanus</name>
    <dbReference type="NCBI Taxonomy" id="7994"/>
    <lineage>
        <taxon>Eukaryota</taxon>
        <taxon>Metazoa</taxon>
        <taxon>Chordata</taxon>
        <taxon>Craniata</taxon>
        <taxon>Vertebrata</taxon>
        <taxon>Euteleostomi</taxon>
        <taxon>Actinopterygii</taxon>
        <taxon>Neopterygii</taxon>
        <taxon>Teleostei</taxon>
        <taxon>Ostariophysi</taxon>
        <taxon>Characiformes</taxon>
        <taxon>Characoidei</taxon>
        <taxon>Acestrorhamphidae</taxon>
        <taxon>Acestrorhamphinae</taxon>
        <taxon>Astyanax</taxon>
    </lineage>
</organism>
<protein>
    <recommendedName>
        <fullName evidence="3">Interferon-induced very large GTPase 1</fullName>
    </recommendedName>
</protein>
<dbReference type="AlphaFoldDB" id="A0A8B9JGP5"/>
<dbReference type="PANTHER" id="PTHR22796:SF6">
    <property type="entry name" value="INTERFERON-INDUCED VERY LARGE GTPASE 1-RELATED"/>
    <property type="match status" value="1"/>
</dbReference>
<dbReference type="PANTHER" id="PTHR22796">
    <property type="entry name" value="URG4-RELATED"/>
    <property type="match status" value="1"/>
</dbReference>
<dbReference type="Proteomes" id="UP000694621">
    <property type="component" value="Unplaced"/>
</dbReference>
<name>A0A8B9JGP5_ASTMX</name>
<accession>A0A8B9JGP5</accession>
<evidence type="ECO:0000313" key="1">
    <source>
        <dbReference type="Ensembl" id="ENSAMXP00005021355.1"/>
    </source>
</evidence>
<dbReference type="Ensembl" id="ENSAMXT00005023604.1">
    <property type="protein sequence ID" value="ENSAMXP00005021355.1"/>
    <property type="gene ID" value="ENSAMXG00005011098.1"/>
</dbReference>
<sequence>MIAKFICDQMRGKPPFNGNRGDLEKHILKSLAEQEGDKEEKFKNFITYMNQPKIHFENFIRDRVRQYMAAENPQAVSVIKEHIDHKQRIIISAAEKARDEVKLIGGDVNVWMVIFSNSLVDELGDTRVHLSDDVTDYDVLVDVMKKELLIVVEELKRSFRTFSDLRKEMFREKHDEILIKHFCRCCWKQCAFCGAVCTNSQENHQTENHQTEFHRSGCMTGKSHMNTTEFDIEFCTAIASERYFCPQHNASVSVPYKQYRSAGGDYDKWSISADFSTLVYWKWFICEFQKNLEKYHNKTFSERGKIPTEWRKYTLSDAVASLGIR</sequence>